<accession>A0A840PAL3</accession>
<sequence length="36" mass="3529">MSAFDGGAAGRGLPRAAHPAGAVEHVTSHAGRDDGE</sequence>
<evidence type="ECO:0000313" key="3">
    <source>
        <dbReference type="Proteomes" id="UP000578449"/>
    </source>
</evidence>
<name>A0A840PAL3_9ACTN</name>
<dbReference type="EMBL" id="JACHGN010000014">
    <property type="protein sequence ID" value="MBB5136302.1"/>
    <property type="molecule type" value="Genomic_DNA"/>
</dbReference>
<dbReference type="AlphaFoldDB" id="A0A840PAL3"/>
<comment type="caution">
    <text evidence="2">The sequence shown here is derived from an EMBL/GenBank/DDBJ whole genome shotgun (WGS) entry which is preliminary data.</text>
</comment>
<keyword evidence="3" id="KW-1185">Reference proteome</keyword>
<evidence type="ECO:0000313" key="2">
    <source>
        <dbReference type="EMBL" id="MBB5136302.1"/>
    </source>
</evidence>
<reference evidence="2 3" key="1">
    <citation type="submission" date="2020-08" db="EMBL/GenBank/DDBJ databases">
        <title>Genomic Encyclopedia of Type Strains, Phase IV (KMG-IV): sequencing the most valuable type-strain genomes for metagenomic binning, comparative biology and taxonomic classification.</title>
        <authorList>
            <person name="Goeker M."/>
        </authorList>
    </citation>
    <scope>NUCLEOTIDE SEQUENCE [LARGE SCALE GENOMIC DNA]</scope>
    <source>
        <strain evidence="2 3">DSM 45615</strain>
    </source>
</reference>
<feature type="compositionally biased region" description="Low complexity" evidence="1">
    <location>
        <begin position="11"/>
        <end position="22"/>
    </location>
</feature>
<gene>
    <name evidence="2" type="ORF">HNP84_006049</name>
</gene>
<proteinExistence type="predicted"/>
<dbReference type="Proteomes" id="UP000578449">
    <property type="component" value="Unassembled WGS sequence"/>
</dbReference>
<organism evidence="2 3">
    <name type="scientific">Thermocatellispora tengchongensis</name>
    <dbReference type="NCBI Taxonomy" id="1073253"/>
    <lineage>
        <taxon>Bacteria</taxon>
        <taxon>Bacillati</taxon>
        <taxon>Actinomycetota</taxon>
        <taxon>Actinomycetes</taxon>
        <taxon>Streptosporangiales</taxon>
        <taxon>Streptosporangiaceae</taxon>
        <taxon>Thermocatellispora</taxon>
    </lineage>
</organism>
<feature type="compositionally biased region" description="Basic and acidic residues" evidence="1">
    <location>
        <begin position="26"/>
        <end position="36"/>
    </location>
</feature>
<protein>
    <submittedName>
        <fullName evidence="2">Uncharacterized protein</fullName>
    </submittedName>
</protein>
<feature type="region of interest" description="Disordered" evidence="1">
    <location>
        <begin position="1"/>
        <end position="36"/>
    </location>
</feature>
<evidence type="ECO:0000256" key="1">
    <source>
        <dbReference type="SAM" id="MobiDB-lite"/>
    </source>
</evidence>